<gene>
    <name evidence="2" type="ORF">FOL47_006177</name>
</gene>
<dbReference type="OrthoDB" id="10545227at2759"/>
<reference evidence="2 3" key="1">
    <citation type="submission" date="2020-04" db="EMBL/GenBank/DDBJ databases">
        <title>Perkinsus chesapeaki whole genome sequence.</title>
        <authorList>
            <person name="Bogema D.R."/>
        </authorList>
    </citation>
    <scope>NUCLEOTIDE SEQUENCE [LARGE SCALE GENOMIC DNA]</scope>
    <source>
        <strain evidence="2">ATCC PRA-425</strain>
    </source>
</reference>
<accession>A0A7J6LUT9</accession>
<dbReference type="Proteomes" id="UP000591131">
    <property type="component" value="Unassembled WGS sequence"/>
</dbReference>
<dbReference type="AlphaFoldDB" id="A0A7J6LUT9"/>
<evidence type="ECO:0000256" key="1">
    <source>
        <dbReference type="SAM" id="MobiDB-lite"/>
    </source>
</evidence>
<sequence length="409" mass="43778">MGCGASAAKTHSNEVITAKSTTAEGDIKDTQQTGNEVTPTVTDQAKEDLPAMEPITKEGGEAVVEEVGAASAEGETVEDLRSRNVEWTRIFDECCADSGSTAALDYQHFRKALKTLNPGIMNRQCEALYLGTLDVETERSTPVDFAEFYKCAGAVVKKDLSSFPNLDATAYHQLAEGQSALKAKARSYLIGGVRSGVLEGLCNEADAAGEGAAEEEGITEDGYREKYPAYAAEFDKAEGKDAEGKLPVKYVKGVLAEIATSNGKLQPAQAQVRYLCGARDIDSAGSLDLVEFMYVCEAFFHDDLSKFPGTTEKELKKIYYQTQAIKTKARGNMVGGLREKTLHKLYDEFEANEADDEGKLADEAAAEKDVKAVDDEAASPGPVEEEVAADAAQEVTDGAQEAAGVEENA</sequence>
<dbReference type="EMBL" id="JAAPAO010000342">
    <property type="protein sequence ID" value="KAF4662581.1"/>
    <property type="molecule type" value="Genomic_DNA"/>
</dbReference>
<dbReference type="SUPFAM" id="SSF47473">
    <property type="entry name" value="EF-hand"/>
    <property type="match status" value="1"/>
</dbReference>
<feature type="compositionally biased region" description="Polar residues" evidence="1">
    <location>
        <begin position="30"/>
        <end position="42"/>
    </location>
</feature>
<feature type="region of interest" description="Disordered" evidence="1">
    <location>
        <begin position="1"/>
        <end position="42"/>
    </location>
</feature>
<protein>
    <submittedName>
        <fullName evidence="2">Uncharacterized protein</fullName>
    </submittedName>
</protein>
<organism evidence="2 3">
    <name type="scientific">Perkinsus chesapeaki</name>
    <name type="common">Clam parasite</name>
    <name type="synonym">Perkinsus andrewsi</name>
    <dbReference type="NCBI Taxonomy" id="330153"/>
    <lineage>
        <taxon>Eukaryota</taxon>
        <taxon>Sar</taxon>
        <taxon>Alveolata</taxon>
        <taxon>Perkinsozoa</taxon>
        <taxon>Perkinsea</taxon>
        <taxon>Perkinsida</taxon>
        <taxon>Perkinsidae</taxon>
        <taxon>Perkinsus</taxon>
    </lineage>
</organism>
<feature type="compositionally biased region" description="Basic and acidic residues" evidence="1">
    <location>
        <begin position="357"/>
        <end position="374"/>
    </location>
</feature>
<feature type="region of interest" description="Disordered" evidence="1">
    <location>
        <begin position="354"/>
        <end position="409"/>
    </location>
</feature>
<evidence type="ECO:0000313" key="3">
    <source>
        <dbReference type="Proteomes" id="UP000591131"/>
    </source>
</evidence>
<keyword evidence="3" id="KW-1185">Reference proteome</keyword>
<name>A0A7J6LUT9_PERCH</name>
<comment type="caution">
    <text evidence="2">The sequence shown here is derived from an EMBL/GenBank/DDBJ whole genome shotgun (WGS) entry which is preliminary data.</text>
</comment>
<feature type="compositionally biased region" description="Polar residues" evidence="1">
    <location>
        <begin position="9"/>
        <end position="23"/>
    </location>
</feature>
<evidence type="ECO:0000313" key="2">
    <source>
        <dbReference type="EMBL" id="KAF4662581.1"/>
    </source>
</evidence>
<dbReference type="InterPro" id="IPR011992">
    <property type="entry name" value="EF-hand-dom_pair"/>
</dbReference>
<proteinExistence type="predicted"/>